<organism evidence="13">
    <name type="scientific">Didymium iridis</name>
    <dbReference type="NCBI Taxonomy" id="5793"/>
    <lineage>
        <taxon>Eukaryota</taxon>
        <taxon>Amoebozoa</taxon>
        <taxon>Evosea</taxon>
        <taxon>Eumycetozoa</taxon>
        <taxon>Myxogastria</taxon>
        <taxon>Myxogastromycetidae</taxon>
        <taxon>Physariida</taxon>
        <taxon>Didymiaceae</taxon>
        <taxon>Didymium</taxon>
    </lineage>
</organism>
<keyword evidence="6" id="KW-0375">Hydrogen ion transport</keyword>
<evidence type="ECO:0000256" key="12">
    <source>
        <dbReference type="SAM" id="Phobius"/>
    </source>
</evidence>
<dbReference type="GO" id="GO:0005743">
    <property type="term" value="C:mitochondrial inner membrane"/>
    <property type="evidence" value="ECO:0007669"/>
    <property type="project" value="UniProtKB-SubCell"/>
</dbReference>
<evidence type="ECO:0000256" key="3">
    <source>
        <dbReference type="ARBA" id="ARBA00022448"/>
    </source>
</evidence>
<feature type="transmembrane region" description="Helical" evidence="12">
    <location>
        <begin position="88"/>
        <end position="108"/>
    </location>
</feature>
<evidence type="ECO:0000256" key="11">
    <source>
        <dbReference type="RuleBase" id="RU004450"/>
    </source>
</evidence>
<feature type="transmembrane region" description="Helical" evidence="12">
    <location>
        <begin position="176"/>
        <end position="197"/>
    </location>
</feature>
<dbReference type="CDD" id="cd00310">
    <property type="entry name" value="ATP-synt_Fo_a_6"/>
    <property type="match status" value="1"/>
</dbReference>
<keyword evidence="3" id="KW-0813">Transport</keyword>
<keyword evidence="8" id="KW-0406">Ion transport</keyword>
<proteinExistence type="evidence at transcript level"/>
<dbReference type="EMBL" id="GU182120">
    <property type="protein sequence ID" value="ACZ96456.1"/>
    <property type="molecule type" value="Genomic_DNA"/>
</dbReference>
<feature type="transmembrane region" description="Helical" evidence="12">
    <location>
        <begin position="209"/>
        <end position="238"/>
    </location>
</feature>
<evidence type="ECO:0000256" key="5">
    <source>
        <dbReference type="ARBA" id="ARBA00022692"/>
    </source>
</evidence>
<keyword evidence="13" id="KW-0496">Mitochondrion</keyword>
<comment type="similarity">
    <text evidence="2">Belongs to the ATPase A chain family.</text>
</comment>
<keyword evidence="7 12" id="KW-1133">Transmembrane helix</keyword>
<dbReference type="SUPFAM" id="SSF81336">
    <property type="entry name" value="F1F0 ATP synthase subunit A"/>
    <property type="match status" value="1"/>
</dbReference>
<evidence type="ECO:0000256" key="7">
    <source>
        <dbReference type="ARBA" id="ARBA00022989"/>
    </source>
</evidence>
<dbReference type="PRINTS" id="PR00123">
    <property type="entry name" value="ATPASEA"/>
</dbReference>
<keyword evidence="4" id="KW-0138">CF(0)</keyword>
<dbReference type="PANTHER" id="PTHR11410:SF0">
    <property type="entry name" value="ATP SYNTHASE SUBUNIT A"/>
    <property type="match status" value="1"/>
</dbReference>
<feature type="transmembrane region" description="Helical" evidence="12">
    <location>
        <begin position="114"/>
        <end position="137"/>
    </location>
</feature>
<dbReference type="NCBIfam" id="TIGR01131">
    <property type="entry name" value="ATP_synt_6_or_A"/>
    <property type="match status" value="1"/>
</dbReference>
<dbReference type="Gene3D" id="1.20.120.220">
    <property type="entry name" value="ATP synthase, F0 complex, subunit A"/>
    <property type="match status" value="1"/>
</dbReference>
<dbReference type="EMBL" id="GU182121">
    <property type="protein sequence ID" value="ACZ96457.1"/>
    <property type="molecule type" value="mRNA"/>
</dbReference>
<dbReference type="GO" id="GO:0045259">
    <property type="term" value="C:proton-transporting ATP synthase complex"/>
    <property type="evidence" value="ECO:0007669"/>
    <property type="project" value="UniProtKB-KW"/>
</dbReference>
<dbReference type="InterPro" id="IPR035908">
    <property type="entry name" value="F0_ATP_A_sf"/>
</dbReference>
<name>D2K6J5_9MYCE</name>
<dbReference type="GO" id="GO:0046933">
    <property type="term" value="F:proton-transporting ATP synthase activity, rotational mechanism"/>
    <property type="evidence" value="ECO:0007669"/>
    <property type="project" value="TreeGrafter"/>
</dbReference>
<keyword evidence="10" id="KW-0066">ATP synthesis</keyword>
<dbReference type="InterPro" id="IPR023011">
    <property type="entry name" value="ATP_synth_F0_asu_AS"/>
</dbReference>
<sequence length="245" mass="27377">MLFNPFEQFEIILLGSFGFNSFDLSLTNLSLLTIVISLLLISLTSLIVKSSTFIPNNWQYLVEIIYQFVFSIVAEQAGRKGFAYFPHLFTIFNLILLYNLSGLVPFSFTVSSHVIITFTLALSYFIAWIIVGIIKLGPKFLGVFCPKNMPLWLLPLLICVEFLSFSLRPISLGVRLFANMLAGHILLHILAGAFIYLMAKLIILAIPAYAIVSAIAVLELGIGFLQAYIFTILLAIYLKDSLIAH</sequence>
<dbReference type="NCBIfam" id="NF004482">
    <property type="entry name" value="PRK05815.2-4"/>
    <property type="match status" value="1"/>
</dbReference>
<evidence type="ECO:0000313" key="13">
    <source>
        <dbReference type="EMBL" id="ACZ96456.1"/>
    </source>
</evidence>
<reference evidence="13" key="1">
    <citation type="journal article" date="2010" name="RNA">
        <title>RNA editing of 10 Didymium iridis mitochondrial genes and comparison with the homologous genes in Physarum polycephalum.</title>
        <authorList>
            <person name="Traphagen S.J."/>
            <person name="Dimarco M.J."/>
            <person name="Silliker M.E."/>
        </authorList>
    </citation>
    <scope>NUCLEOTIDE SEQUENCE</scope>
    <source>
        <strain evidence="13">Pan2-16</strain>
    </source>
</reference>
<dbReference type="HAMAP" id="MF_01393">
    <property type="entry name" value="ATP_synth_a_bact"/>
    <property type="match status" value="1"/>
</dbReference>
<evidence type="ECO:0000256" key="9">
    <source>
        <dbReference type="ARBA" id="ARBA00023136"/>
    </source>
</evidence>
<evidence type="ECO:0000256" key="8">
    <source>
        <dbReference type="ARBA" id="ARBA00023065"/>
    </source>
</evidence>
<protein>
    <recommendedName>
        <fullName evidence="11">ATP synthase subunit a</fullName>
    </recommendedName>
</protein>
<dbReference type="InterPro" id="IPR000568">
    <property type="entry name" value="ATP_synth_F0_asu"/>
</dbReference>
<geneLocation type="mitochondrion" evidence="13"/>
<keyword evidence="9 12" id="KW-0472">Membrane</keyword>
<feature type="transmembrane region" description="Helical" evidence="12">
    <location>
        <begin position="149"/>
        <end position="170"/>
    </location>
</feature>
<keyword evidence="5 12" id="KW-0812">Transmembrane</keyword>
<accession>D2K6J5</accession>
<dbReference type="PANTHER" id="PTHR11410">
    <property type="entry name" value="ATP SYNTHASE SUBUNIT A"/>
    <property type="match status" value="1"/>
</dbReference>
<dbReference type="PROSITE" id="PS00449">
    <property type="entry name" value="ATPASE_A"/>
    <property type="match status" value="1"/>
</dbReference>
<comment type="subcellular location">
    <subcellularLocation>
        <location evidence="1">Membrane</location>
        <topology evidence="1">Multi-pass membrane protein</topology>
    </subcellularLocation>
    <subcellularLocation>
        <location evidence="11">Mitochondrion inner membrane</location>
        <topology evidence="11">Multi-pass membrane protein</topology>
    </subcellularLocation>
</comment>
<evidence type="ECO:0000256" key="1">
    <source>
        <dbReference type="ARBA" id="ARBA00004141"/>
    </source>
</evidence>
<dbReference type="AlphaFoldDB" id="D2K6J5"/>
<evidence type="ECO:0000256" key="10">
    <source>
        <dbReference type="ARBA" id="ARBA00023310"/>
    </source>
</evidence>
<gene>
    <name evidence="13" type="primary">atp6</name>
</gene>
<evidence type="ECO:0000256" key="6">
    <source>
        <dbReference type="ARBA" id="ARBA00022781"/>
    </source>
</evidence>
<feature type="transmembrane region" description="Helical" evidence="12">
    <location>
        <begin position="29"/>
        <end position="48"/>
    </location>
</feature>
<evidence type="ECO:0000256" key="4">
    <source>
        <dbReference type="ARBA" id="ARBA00022547"/>
    </source>
</evidence>
<dbReference type="InterPro" id="IPR045083">
    <property type="entry name" value="ATP_synth_F0_asu_bact/mt"/>
</dbReference>
<dbReference type="Pfam" id="PF00119">
    <property type="entry name" value="ATP-synt_A"/>
    <property type="match status" value="1"/>
</dbReference>
<evidence type="ECO:0000256" key="2">
    <source>
        <dbReference type="ARBA" id="ARBA00006810"/>
    </source>
</evidence>